<evidence type="ECO:0000256" key="1">
    <source>
        <dbReference type="SAM" id="Phobius"/>
    </source>
</evidence>
<keyword evidence="1" id="KW-1133">Transmembrane helix</keyword>
<keyword evidence="1" id="KW-0472">Membrane</keyword>
<keyword evidence="1" id="KW-0812">Transmembrane</keyword>
<feature type="transmembrane region" description="Helical" evidence="1">
    <location>
        <begin position="286"/>
        <end position="307"/>
    </location>
</feature>
<evidence type="ECO:0000313" key="2">
    <source>
        <dbReference type="EMBL" id="KAK3275847.1"/>
    </source>
</evidence>
<name>A0AAE0GD81_9CHLO</name>
<organism evidence="2 3">
    <name type="scientific">Cymbomonas tetramitiformis</name>
    <dbReference type="NCBI Taxonomy" id="36881"/>
    <lineage>
        <taxon>Eukaryota</taxon>
        <taxon>Viridiplantae</taxon>
        <taxon>Chlorophyta</taxon>
        <taxon>Pyramimonadophyceae</taxon>
        <taxon>Pyramimonadales</taxon>
        <taxon>Pyramimonadaceae</taxon>
        <taxon>Cymbomonas</taxon>
    </lineage>
</organism>
<gene>
    <name evidence="2" type="ORF">CYMTET_16040</name>
</gene>
<proteinExistence type="predicted"/>
<reference evidence="2 3" key="1">
    <citation type="journal article" date="2015" name="Genome Biol. Evol.">
        <title>Comparative Genomics of a Bacterivorous Green Alga Reveals Evolutionary Causalities and Consequences of Phago-Mixotrophic Mode of Nutrition.</title>
        <authorList>
            <person name="Burns J.A."/>
            <person name="Paasch A."/>
            <person name="Narechania A."/>
            <person name="Kim E."/>
        </authorList>
    </citation>
    <scope>NUCLEOTIDE SEQUENCE [LARGE SCALE GENOMIC DNA]</scope>
    <source>
        <strain evidence="2 3">PLY_AMNH</strain>
    </source>
</reference>
<sequence length="320" mass="34966">MQPTGVSSILAPVVQISLECPTGRKVAPPGLARKGRGLKLPASSLHGLATKGIGSPKSFRSRGQNQDGKNILLSGNYLSRGGRALKLRVSGGKEEEAIQRIRAVAPFFTDSDLVAPGIKYSGPMESVDGAREYLQTQSTWAQNYGERLDKFEVMEVQVYQLQPGVVQVKWGCKFIAPLPPNARSRGLPADLKILPGEKVEVQTSVRSELLLSEDGLIVSHRDEIVDEYDIPSTISRYEFLTARRINDTPPVWYWKVLAATTKEETSVLSGGAMSEDELQRSFQDMIIRNLALGGLIGVAIYAVLKFLKLYALQSSMGGFS</sequence>
<dbReference type="AlphaFoldDB" id="A0AAE0GD81"/>
<dbReference type="Proteomes" id="UP001190700">
    <property type="component" value="Unassembled WGS sequence"/>
</dbReference>
<dbReference type="EMBL" id="LGRX02006974">
    <property type="protein sequence ID" value="KAK3275847.1"/>
    <property type="molecule type" value="Genomic_DNA"/>
</dbReference>
<protein>
    <submittedName>
        <fullName evidence="2">Uncharacterized protein</fullName>
    </submittedName>
</protein>
<evidence type="ECO:0000313" key="3">
    <source>
        <dbReference type="Proteomes" id="UP001190700"/>
    </source>
</evidence>
<keyword evidence="3" id="KW-1185">Reference proteome</keyword>
<comment type="caution">
    <text evidence="2">The sequence shown here is derived from an EMBL/GenBank/DDBJ whole genome shotgun (WGS) entry which is preliminary data.</text>
</comment>
<accession>A0AAE0GD81</accession>